<name>A0ABD3UCH6_SINWO</name>
<feature type="transmembrane region" description="Helical" evidence="1">
    <location>
        <begin position="12"/>
        <end position="33"/>
    </location>
</feature>
<evidence type="ECO:0000313" key="3">
    <source>
        <dbReference type="Proteomes" id="UP001634394"/>
    </source>
</evidence>
<feature type="transmembrane region" description="Helical" evidence="1">
    <location>
        <begin position="337"/>
        <end position="363"/>
    </location>
</feature>
<comment type="caution">
    <text evidence="2">The sequence shown here is derived from an EMBL/GenBank/DDBJ whole genome shotgun (WGS) entry which is preliminary data.</text>
</comment>
<evidence type="ECO:0008006" key="4">
    <source>
        <dbReference type="Google" id="ProtNLM"/>
    </source>
</evidence>
<feature type="transmembrane region" description="Helical" evidence="1">
    <location>
        <begin position="473"/>
        <end position="492"/>
    </location>
</feature>
<feature type="transmembrane region" description="Helical" evidence="1">
    <location>
        <begin position="403"/>
        <end position="422"/>
    </location>
</feature>
<feature type="transmembrane region" description="Helical" evidence="1">
    <location>
        <begin position="201"/>
        <end position="221"/>
    </location>
</feature>
<keyword evidence="1" id="KW-1133">Transmembrane helix</keyword>
<dbReference type="PANTHER" id="PTHR16189">
    <property type="entry name" value="TRANSMEMBRANE PROTEIN 104-RELATED"/>
    <property type="match status" value="1"/>
</dbReference>
<dbReference type="PANTHER" id="PTHR16189:SF6">
    <property type="entry name" value="AMINO ACID TRANSPORTER TRANSMEMBRANE DOMAIN-CONTAINING PROTEIN"/>
    <property type="match status" value="1"/>
</dbReference>
<proteinExistence type="predicted"/>
<evidence type="ECO:0000256" key="1">
    <source>
        <dbReference type="SAM" id="Phobius"/>
    </source>
</evidence>
<feature type="transmembrane region" description="Helical" evidence="1">
    <location>
        <begin position="434"/>
        <end position="452"/>
    </location>
</feature>
<protein>
    <recommendedName>
        <fullName evidence="4">Amino acid transporter transmembrane domain-containing protein</fullName>
    </recommendedName>
</protein>
<feature type="transmembrane region" description="Helical" evidence="1">
    <location>
        <begin position="233"/>
        <end position="254"/>
    </location>
</feature>
<dbReference type="EMBL" id="JBJQND010000016">
    <property type="protein sequence ID" value="KAL3846496.1"/>
    <property type="molecule type" value="Genomic_DNA"/>
</dbReference>
<feature type="transmembrane region" description="Helical" evidence="1">
    <location>
        <begin position="266"/>
        <end position="290"/>
    </location>
</feature>
<evidence type="ECO:0000313" key="2">
    <source>
        <dbReference type="EMBL" id="KAL3846496.1"/>
    </source>
</evidence>
<keyword evidence="3" id="KW-1185">Reference proteome</keyword>
<dbReference type="AlphaFoldDB" id="A0ABD3UCH6"/>
<feature type="transmembrane region" description="Helical" evidence="1">
    <location>
        <begin position="45"/>
        <end position="67"/>
    </location>
</feature>
<sequence>METQLDKKSKILIYLQCYFVTIATILGVGILGLPVTLTYSGMYPFLVSFLCGAFFQVLTVVFVTDLLQRAYAVQLKGQKAKMIPLADTNDMLADERCDEVEDEIDTSDHDVSSKEIHVESPNLHLLGQLFLDCGTRWFFDIVLVLQFVALLISYALAGSEAFAQVIGISHFHVIPVFVWVLTFLILFALQLIQPIVSVLTFFKGSLLLGTVIVTLYVGSSIHREIHNDFTQSGAPFLMGTVALGGVVNTMPFMYSKISPSKDQIQGYRLAVVLGLATCTLLNILWCLAVLDIVPQLRIESCAQGFCYNNISLQSAEELGEISTIPLTEMIHRYYPSFGWVAILVELFIIVSITVSFLTIGAVLHHTLQGWVQSFWNKKKYMMAAYKEKLAVNDCFSKCFQQCLCDRILSLAVFGIVFMVAMLDPQGFVDMLEKFASMMINGEVGLFVFLMLLRARNKDNRKLKIPLPLPPWMYSLQYLIPFYFGFAVVYDIYNTVYDIVNKYSKTEHNINASIFWNGTSNNVSVSKLAL</sequence>
<accession>A0ABD3UCH6</accession>
<keyword evidence="1" id="KW-0472">Membrane</keyword>
<feature type="transmembrane region" description="Helical" evidence="1">
    <location>
        <begin position="137"/>
        <end position="157"/>
    </location>
</feature>
<feature type="transmembrane region" description="Helical" evidence="1">
    <location>
        <begin position="169"/>
        <end position="189"/>
    </location>
</feature>
<keyword evidence="1" id="KW-0812">Transmembrane</keyword>
<dbReference type="Proteomes" id="UP001634394">
    <property type="component" value="Unassembled WGS sequence"/>
</dbReference>
<organism evidence="2 3">
    <name type="scientific">Sinanodonta woodiana</name>
    <name type="common">Chinese pond mussel</name>
    <name type="synonym">Anodonta woodiana</name>
    <dbReference type="NCBI Taxonomy" id="1069815"/>
    <lineage>
        <taxon>Eukaryota</taxon>
        <taxon>Metazoa</taxon>
        <taxon>Spiralia</taxon>
        <taxon>Lophotrochozoa</taxon>
        <taxon>Mollusca</taxon>
        <taxon>Bivalvia</taxon>
        <taxon>Autobranchia</taxon>
        <taxon>Heteroconchia</taxon>
        <taxon>Palaeoheterodonta</taxon>
        <taxon>Unionida</taxon>
        <taxon>Unionoidea</taxon>
        <taxon>Unionidae</taxon>
        <taxon>Unioninae</taxon>
        <taxon>Sinanodonta</taxon>
    </lineage>
</organism>
<gene>
    <name evidence="2" type="ORF">ACJMK2_017476</name>
</gene>
<reference evidence="2 3" key="1">
    <citation type="submission" date="2024-11" db="EMBL/GenBank/DDBJ databases">
        <title>Chromosome-level genome assembly of the freshwater bivalve Anodonta woodiana.</title>
        <authorList>
            <person name="Chen X."/>
        </authorList>
    </citation>
    <scope>NUCLEOTIDE SEQUENCE [LARGE SCALE GENOMIC DNA]</scope>
    <source>
        <strain evidence="2">MN2024</strain>
        <tissue evidence="2">Gills</tissue>
    </source>
</reference>